<organism evidence="3">
    <name type="scientific">Virus NIOZ-UU159</name>
    <dbReference type="NCBI Taxonomy" id="2763270"/>
    <lineage>
        <taxon>Viruses</taxon>
    </lineage>
</organism>
<evidence type="ECO:0000313" key="3">
    <source>
        <dbReference type="EMBL" id="QPI16879.1"/>
    </source>
</evidence>
<accession>A0A7S9SUR2</accession>
<feature type="transmembrane region" description="Helical" evidence="2">
    <location>
        <begin position="40"/>
        <end position="61"/>
    </location>
</feature>
<feature type="compositionally biased region" description="Low complexity" evidence="1">
    <location>
        <begin position="110"/>
        <end position="134"/>
    </location>
</feature>
<keyword evidence="2" id="KW-1133">Transmembrane helix</keyword>
<reference evidence="3" key="1">
    <citation type="submission" date="2020-08" db="EMBL/GenBank/DDBJ databases">
        <title>Bridging the membrane lipid divide: bacteria of the FCB group superphylum have the potential to synthesize archaeal ether lipids.</title>
        <authorList>
            <person name="Villanueva L."/>
            <person name="von Meijenfeldt F.A.B."/>
            <person name="Westbye A.B."/>
            <person name="Yadav S."/>
            <person name="Hopmans E.C."/>
            <person name="Dutilh B.E."/>
            <person name="Sinninghe Damste J.S."/>
        </authorList>
    </citation>
    <scope>NUCLEOTIDE SEQUENCE</scope>
    <source>
        <strain evidence="3">NIOZ-UU159</strain>
    </source>
</reference>
<name>A0A7S9SUR2_9VIRU</name>
<dbReference type="EMBL" id="MW030612">
    <property type="protein sequence ID" value="QPI16879.1"/>
    <property type="molecule type" value="Genomic_DNA"/>
</dbReference>
<feature type="region of interest" description="Disordered" evidence="1">
    <location>
        <begin position="92"/>
        <end position="134"/>
    </location>
</feature>
<feature type="transmembrane region" description="Helical" evidence="2">
    <location>
        <begin position="5"/>
        <end position="20"/>
    </location>
</feature>
<keyword evidence="2" id="KW-0812">Transmembrane</keyword>
<evidence type="ECO:0000256" key="2">
    <source>
        <dbReference type="SAM" id="Phobius"/>
    </source>
</evidence>
<gene>
    <name evidence="3" type="ORF">NIOZUU159_00376</name>
</gene>
<evidence type="ECO:0000256" key="1">
    <source>
        <dbReference type="SAM" id="MobiDB-lite"/>
    </source>
</evidence>
<protein>
    <submittedName>
        <fullName evidence="3">Uncharacterized protein</fullName>
    </submittedName>
</protein>
<keyword evidence="2" id="KW-0472">Membrane</keyword>
<sequence length="134" mass="15255">MILLYSLIVSLILFALYYYINKNNEDKNEDYNEKKEFFTFNNFVIFCIIYVFIFSLLYLAFDDGSSLVSLGILTDDDYSKPNKITNSNIVDPSFLKNNYEPMKTGHEPYNSNSSDGSDMSESSSSEDSSGSDSD</sequence>
<proteinExistence type="predicted"/>